<dbReference type="PROSITE" id="PS01036">
    <property type="entry name" value="HSP70_3"/>
    <property type="match status" value="1"/>
</dbReference>
<dbReference type="Pfam" id="PF00012">
    <property type="entry name" value="HSP70"/>
    <property type="match status" value="1"/>
</dbReference>
<dbReference type="Gene3D" id="3.90.640.10">
    <property type="entry name" value="Actin, Chain A, domain 4"/>
    <property type="match status" value="1"/>
</dbReference>
<dbReference type="InterPro" id="IPR018181">
    <property type="entry name" value="Heat_shock_70_CS"/>
</dbReference>
<keyword evidence="8" id="KW-1185">Reference proteome</keyword>
<dbReference type="PRINTS" id="PR00301">
    <property type="entry name" value="HEATSHOCK70"/>
</dbReference>
<keyword evidence="2" id="KW-0547">Nucleotide-binding</keyword>
<keyword evidence="4" id="KW-0346">Stress response</keyword>
<keyword evidence="5" id="KW-0143">Chaperone</keyword>
<evidence type="ECO:0000256" key="4">
    <source>
        <dbReference type="ARBA" id="ARBA00023016"/>
    </source>
</evidence>
<evidence type="ECO:0000313" key="7">
    <source>
        <dbReference type="EMBL" id="MBG6123038.1"/>
    </source>
</evidence>
<comment type="similarity">
    <text evidence="1">Belongs to the heat shock protein 70 family.</text>
</comment>
<evidence type="ECO:0000256" key="3">
    <source>
        <dbReference type="ARBA" id="ARBA00022840"/>
    </source>
</evidence>
<dbReference type="PANTHER" id="PTHR42749">
    <property type="entry name" value="CELL SHAPE-DETERMINING PROTEIN MREB"/>
    <property type="match status" value="1"/>
</dbReference>
<dbReference type="EMBL" id="JADOUE010000001">
    <property type="protein sequence ID" value="MBG6123038.1"/>
    <property type="molecule type" value="Genomic_DNA"/>
</dbReference>
<dbReference type="GO" id="GO:0140662">
    <property type="term" value="F:ATP-dependent protein folding chaperone"/>
    <property type="evidence" value="ECO:0007669"/>
    <property type="project" value="InterPro"/>
</dbReference>
<gene>
    <name evidence="7" type="ORF">IW254_002007</name>
</gene>
<proteinExistence type="inferred from homology"/>
<evidence type="ECO:0000256" key="6">
    <source>
        <dbReference type="SAM" id="MobiDB-lite"/>
    </source>
</evidence>
<comment type="caution">
    <text evidence="7">The sequence shown here is derived from an EMBL/GenBank/DDBJ whole genome shotgun (WGS) entry which is preliminary data.</text>
</comment>
<dbReference type="SUPFAM" id="SSF53067">
    <property type="entry name" value="Actin-like ATPase domain"/>
    <property type="match status" value="2"/>
</dbReference>
<dbReference type="RefSeq" id="WP_196825329.1">
    <property type="nucleotide sequence ID" value="NZ_CP046980.1"/>
</dbReference>
<reference evidence="7" key="1">
    <citation type="submission" date="2020-11" db="EMBL/GenBank/DDBJ databases">
        <title>Sequencing the genomes of 1000 actinobacteria strains.</title>
        <authorList>
            <person name="Klenk H.-P."/>
        </authorList>
    </citation>
    <scope>NUCLEOTIDE SEQUENCE</scope>
    <source>
        <strain evidence="7">DSM 45632</strain>
    </source>
</reference>
<feature type="compositionally biased region" description="Low complexity" evidence="6">
    <location>
        <begin position="378"/>
        <end position="400"/>
    </location>
</feature>
<organism evidence="7 8">
    <name type="scientific">Corynebacterium aquatimens</name>
    <dbReference type="NCBI Taxonomy" id="1190508"/>
    <lineage>
        <taxon>Bacteria</taxon>
        <taxon>Bacillati</taxon>
        <taxon>Actinomycetota</taxon>
        <taxon>Actinomycetes</taxon>
        <taxon>Mycobacteriales</taxon>
        <taxon>Corynebacteriaceae</taxon>
        <taxon>Corynebacterium</taxon>
    </lineage>
</organism>
<dbReference type="GO" id="GO:0005524">
    <property type="term" value="F:ATP binding"/>
    <property type="evidence" value="ECO:0007669"/>
    <property type="project" value="UniProtKB-KW"/>
</dbReference>
<protein>
    <submittedName>
        <fullName evidence="7">Actin-like ATPase involved in cell morphogenesis</fullName>
    </submittedName>
</protein>
<dbReference type="AlphaFoldDB" id="A0A931E2H2"/>
<sequence>MTQSFWILAIDFGTSNTAAAHTNPLHGHVEAINLSADYRTMPSSVYVTSPDNIATGNRALELAEEDPSGFIPSPKRLVPRHTIHIKNHDIPASHAVAAVLHSVIATAAKLHDNTAPSRVILTHPEAWSDREIAVLTDAARIAGVAQGTVTTLSEPKAAAHYYSQNNHLTPGDTLAIFDIGGGTLDVAVLTAQPDGSFTVTAADGDNSIGGKTFDAMLRRWVEEQLESDNPDLAEYFSSTATHSEHQELDYSIRRAKEALSDSSTATITARAGGMSERLLITREEFEGLIAPAVDRAVALTAETLRRAKITSPHQITHLYLTGGSSRVPILQERLKDLGRVGTLDDPKTVVSQGAVVHAKRAPSTHTPATQSHPVQPEQVRSQQAHSQQVHSQHVQPQSKQVTREQRSSISTSAKKNRTSIIAAGSIVALVVVGGLAWGIMSGGSTTTSSTSTTASPTAVNTVDAAEQWDRLDPQKQATVTDEEVQRVKDSVPGAALEGLESCAFDTVEDRPDVFGAWCHFDPNGRDRSLVKSGLKPEDDIQFLFELDYDIDGSHQGYESANPQVAALSELRVSKDGTRKAFAVEDENGTFLNYQDSTNGMTIGSNSFKDIDSALAWAENIGLLD</sequence>
<feature type="region of interest" description="Disordered" evidence="6">
    <location>
        <begin position="354"/>
        <end position="415"/>
    </location>
</feature>
<keyword evidence="3" id="KW-0067">ATP-binding</keyword>
<evidence type="ECO:0000256" key="2">
    <source>
        <dbReference type="ARBA" id="ARBA00022741"/>
    </source>
</evidence>
<dbReference type="PANTHER" id="PTHR42749:SF1">
    <property type="entry name" value="CELL SHAPE-DETERMINING PROTEIN MREB"/>
    <property type="match status" value="1"/>
</dbReference>
<evidence type="ECO:0000313" key="8">
    <source>
        <dbReference type="Proteomes" id="UP000658613"/>
    </source>
</evidence>
<dbReference type="InterPro" id="IPR043129">
    <property type="entry name" value="ATPase_NBD"/>
</dbReference>
<feature type="compositionally biased region" description="Polar residues" evidence="6">
    <location>
        <begin position="363"/>
        <end position="373"/>
    </location>
</feature>
<evidence type="ECO:0000256" key="1">
    <source>
        <dbReference type="ARBA" id="ARBA00007381"/>
    </source>
</evidence>
<dbReference type="InterPro" id="IPR013126">
    <property type="entry name" value="Hsp_70_fam"/>
</dbReference>
<evidence type="ECO:0000256" key="5">
    <source>
        <dbReference type="ARBA" id="ARBA00023186"/>
    </source>
</evidence>
<dbReference type="Gene3D" id="3.30.420.40">
    <property type="match status" value="2"/>
</dbReference>
<accession>A0A931E2H2</accession>
<dbReference type="Proteomes" id="UP000658613">
    <property type="component" value="Unassembled WGS sequence"/>
</dbReference>
<name>A0A931E2H2_9CORY</name>